<gene>
    <name evidence="1" type="ORF">OWV82_020316</name>
</gene>
<comment type="caution">
    <text evidence="1">The sequence shown here is derived from an EMBL/GenBank/DDBJ whole genome shotgun (WGS) entry which is preliminary data.</text>
</comment>
<dbReference type="Proteomes" id="UP001164539">
    <property type="component" value="Chromosome 11"/>
</dbReference>
<name>A0ACC1X670_MELAZ</name>
<keyword evidence="2" id="KW-1185">Reference proteome</keyword>
<protein>
    <submittedName>
        <fullName evidence="1">SNF2 domain-containing protein</fullName>
    </submittedName>
</protein>
<evidence type="ECO:0000313" key="2">
    <source>
        <dbReference type="Proteomes" id="UP001164539"/>
    </source>
</evidence>
<dbReference type="EMBL" id="CM051404">
    <property type="protein sequence ID" value="KAJ4706691.1"/>
    <property type="molecule type" value="Genomic_DNA"/>
</dbReference>
<sequence>MEVNLDRDHDQDRDPVAVFMSLDQWQEQEEASQSSNETYMLGFVIANIVGLQYYSGTISGREMVGLVREPLNPYDSNAIRVLNTRTVQVGHIERSVAGVLAPLIDSRMICVEGIVPNTRSSSNRYRIPCQIHIFTRLDMFISVKDEISRGGLQLICANDASFGLSEAVVVTERRGGRGVKSVDEIFKLVDKNVNKKAKMEAMEAPKEVIKSDLFVHQKEGLGWLVHRENSEELPPFWEENDGEFVNVLTNYHTDKRPEPLRGGILADDMGLGKTLTLLSLVALDKFTGVVPGYIGTDGSDVHEVEEIGEGEPLCASSSKKGKRGRVSKKGSGRGKRRKIENTQMDDNVKGSSFRIFNQSSSTLGKKMTLIVCPPSVFSTWITQLEEHTRPGMLKTYMYYGERTQDVVELQKYDLVLTTYSTLAIEDSWLDSPMKKIEWWRVILDEAHLIKNANAQQSRAVTNLHAKRRWVVTGTPIQNGSFDLFSLMAFLQFEPFSIKSYWQSLVQRPLAQGSKKGLSRLKVLMSTISLRRTKDKSLIGLPSKTVVRCYIELSGEERELYDELEVKAKGVVQEYINSDSLMHNYSTVLSILLRLRQICTSLALCPSDLRSILPSNNIEDVSNNPELLKKLVAVIQDGEDFDCPICISPPTDVIITRCAHIFCQSCILKTLQHTKPCCPLCRHPLSQTDLFSSPPESSDADTTGKSSKNFISSKVSALLTHLLALRDQSPTTKSVVFSQFRKMLVLLEEPLKAAGFKTLHLDGSMNAKKRAQVIEEFRVAGPGGPTVLLASLKASGAGINLTAASRVFLFEPWWNPAVEEQAMDRVHRIGQKDDVKIVRLIVRNSIEERILELQDRKKKLARDAFKRKGKDQREVSIDDLRILMSL</sequence>
<evidence type="ECO:0000313" key="1">
    <source>
        <dbReference type="EMBL" id="KAJ4706691.1"/>
    </source>
</evidence>
<accession>A0ACC1X670</accession>
<organism evidence="1 2">
    <name type="scientific">Melia azedarach</name>
    <name type="common">Chinaberry tree</name>
    <dbReference type="NCBI Taxonomy" id="155640"/>
    <lineage>
        <taxon>Eukaryota</taxon>
        <taxon>Viridiplantae</taxon>
        <taxon>Streptophyta</taxon>
        <taxon>Embryophyta</taxon>
        <taxon>Tracheophyta</taxon>
        <taxon>Spermatophyta</taxon>
        <taxon>Magnoliopsida</taxon>
        <taxon>eudicotyledons</taxon>
        <taxon>Gunneridae</taxon>
        <taxon>Pentapetalae</taxon>
        <taxon>rosids</taxon>
        <taxon>malvids</taxon>
        <taxon>Sapindales</taxon>
        <taxon>Meliaceae</taxon>
        <taxon>Melia</taxon>
    </lineage>
</organism>
<proteinExistence type="predicted"/>
<reference evidence="1 2" key="1">
    <citation type="journal article" date="2023" name="Science">
        <title>Complex scaffold remodeling in plant triterpene biosynthesis.</title>
        <authorList>
            <person name="De La Pena R."/>
            <person name="Hodgson H."/>
            <person name="Liu J.C."/>
            <person name="Stephenson M.J."/>
            <person name="Martin A.C."/>
            <person name="Owen C."/>
            <person name="Harkess A."/>
            <person name="Leebens-Mack J."/>
            <person name="Jimenez L.E."/>
            <person name="Osbourn A."/>
            <person name="Sattely E.S."/>
        </authorList>
    </citation>
    <scope>NUCLEOTIDE SEQUENCE [LARGE SCALE GENOMIC DNA]</scope>
    <source>
        <strain evidence="2">cv. JPN11</strain>
        <tissue evidence="1">Leaf</tissue>
    </source>
</reference>